<protein>
    <submittedName>
        <fullName evidence="4">CBS domain-containing protein</fullName>
    </submittedName>
</protein>
<feature type="domain" description="CBS" evidence="3">
    <location>
        <begin position="10"/>
        <end position="69"/>
    </location>
</feature>
<dbReference type="PANTHER" id="PTHR43080:SF2">
    <property type="entry name" value="CBS DOMAIN-CONTAINING PROTEIN"/>
    <property type="match status" value="1"/>
</dbReference>
<dbReference type="InterPro" id="IPR046342">
    <property type="entry name" value="CBS_dom_sf"/>
</dbReference>
<evidence type="ECO:0000313" key="4">
    <source>
        <dbReference type="EMBL" id="QTH64423.1"/>
    </source>
</evidence>
<evidence type="ECO:0000313" key="5">
    <source>
        <dbReference type="Proteomes" id="UP000682739"/>
    </source>
</evidence>
<gene>
    <name evidence="4" type="ORF">J1N51_02755</name>
</gene>
<evidence type="ECO:0000259" key="3">
    <source>
        <dbReference type="PROSITE" id="PS51371"/>
    </source>
</evidence>
<accession>A0A975HIQ9</accession>
<sequence length="143" mass="15761">MESVKVKDHMNHRPVFFKGTETVVVAVEKLLQSKSSGGAVVDDDKKVIGFLSEQDCLKAMLSSTYHSGEASQCVAELMNTEVLLVKPYDSILSIAEDMLGQRPRVYPVVDDDGHLVGSVNRTNILNALDKHLLSIYEKGSHFV</sequence>
<dbReference type="SUPFAM" id="SSF54631">
    <property type="entry name" value="CBS-domain pair"/>
    <property type="match status" value="1"/>
</dbReference>
<name>A0A975HIQ9_9GAMM</name>
<dbReference type="CDD" id="cd04629">
    <property type="entry name" value="CBS_pair_bac"/>
    <property type="match status" value="1"/>
</dbReference>
<keyword evidence="5" id="KW-1185">Reference proteome</keyword>
<keyword evidence="1 2" id="KW-0129">CBS domain</keyword>
<dbReference type="InterPro" id="IPR044729">
    <property type="entry name" value="CBS_bac"/>
</dbReference>
<dbReference type="KEGG" id="psym:J1N51_02755"/>
<proteinExistence type="predicted"/>
<evidence type="ECO:0000256" key="2">
    <source>
        <dbReference type="PROSITE-ProRule" id="PRU00703"/>
    </source>
</evidence>
<dbReference type="Gene3D" id="3.10.580.10">
    <property type="entry name" value="CBS-domain"/>
    <property type="match status" value="1"/>
</dbReference>
<dbReference type="SMART" id="SM00116">
    <property type="entry name" value="CBS"/>
    <property type="match status" value="2"/>
</dbReference>
<dbReference type="InterPro" id="IPR000644">
    <property type="entry name" value="CBS_dom"/>
</dbReference>
<dbReference type="AlphaFoldDB" id="A0A975HIQ9"/>
<organism evidence="4 5">
    <name type="scientific">Psychrosphaera ytuae</name>
    <dbReference type="NCBI Taxonomy" id="2820710"/>
    <lineage>
        <taxon>Bacteria</taxon>
        <taxon>Pseudomonadati</taxon>
        <taxon>Pseudomonadota</taxon>
        <taxon>Gammaproteobacteria</taxon>
        <taxon>Alteromonadales</taxon>
        <taxon>Pseudoalteromonadaceae</taxon>
        <taxon>Psychrosphaera</taxon>
    </lineage>
</organism>
<dbReference type="Pfam" id="PF00571">
    <property type="entry name" value="CBS"/>
    <property type="match status" value="2"/>
</dbReference>
<dbReference type="InterPro" id="IPR051257">
    <property type="entry name" value="Diverse_CBS-Domain"/>
</dbReference>
<dbReference type="Proteomes" id="UP000682739">
    <property type="component" value="Chromosome"/>
</dbReference>
<dbReference type="PANTHER" id="PTHR43080">
    <property type="entry name" value="CBS DOMAIN-CONTAINING PROTEIN CBSX3, MITOCHONDRIAL"/>
    <property type="match status" value="1"/>
</dbReference>
<feature type="domain" description="CBS" evidence="3">
    <location>
        <begin position="78"/>
        <end position="135"/>
    </location>
</feature>
<reference evidence="4" key="1">
    <citation type="submission" date="2021-03" db="EMBL/GenBank/DDBJ databases">
        <title>Description of Psychrosphaera ytuae sp. nov. isolated from deep sea sediment of South China Sea.</title>
        <authorList>
            <person name="Zhang J."/>
            <person name="Xu X.-D."/>
        </authorList>
    </citation>
    <scope>NUCLEOTIDE SEQUENCE</scope>
    <source>
        <strain evidence="4">MTZ26</strain>
    </source>
</reference>
<evidence type="ECO:0000256" key="1">
    <source>
        <dbReference type="ARBA" id="ARBA00023122"/>
    </source>
</evidence>
<dbReference type="PROSITE" id="PS51371">
    <property type="entry name" value="CBS"/>
    <property type="match status" value="2"/>
</dbReference>
<dbReference type="EMBL" id="CP072110">
    <property type="protein sequence ID" value="QTH64423.1"/>
    <property type="molecule type" value="Genomic_DNA"/>
</dbReference>
<dbReference type="RefSeq" id="WP_208832478.1">
    <property type="nucleotide sequence ID" value="NZ_CP072110.1"/>
</dbReference>